<proteinExistence type="predicted"/>
<dbReference type="EMBL" id="LXQA010159093">
    <property type="protein sequence ID" value="MCI27401.1"/>
    <property type="molecule type" value="Genomic_DNA"/>
</dbReference>
<evidence type="ECO:0000256" key="1">
    <source>
        <dbReference type="SAM" id="MobiDB-lite"/>
    </source>
</evidence>
<accession>A0A392QSN2</accession>
<name>A0A392QSN2_9FABA</name>
<evidence type="ECO:0000313" key="3">
    <source>
        <dbReference type="Proteomes" id="UP000265520"/>
    </source>
</evidence>
<dbReference type="Proteomes" id="UP000265520">
    <property type="component" value="Unassembled WGS sequence"/>
</dbReference>
<reference evidence="2 3" key="1">
    <citation type="journal article" date="2018" name="Front. Plant Sci.">
        <title>Red Clover (Trifolium pratense) and Zigzag Clover (T. medium) - A Picture of Genomic Similarities and Differences.</title>
        <authorList>
            <person name="Dluhosova J."/>
            <person name="Istvanek J."/>
            <person name="Nedelnik J."/>
            <person name="Repkova J."/>
        </authorList>
    </citation>
    <scope>NUCLEOTIDE SEQUENCE [LARGE SCALE GENOMIC DNA]</scope>
    <source>
        <strain evidence="3">cv. 10/8</strain>
        <tissue evidence="2">Leaf</tissue>
    </source>
</reference>
<organism evidence="2 3">
    <name type="scientific">Trifolium medium</name>
    <dbReference type="NCBI Taxonomy" id="97028"/>
    <lineage>
        <taxon>Eukaryota</taxon>
        <taxon>Viridiplantae</taxon>
        <taxon>Streptophyta</taxon>
        <taxon>Embryophyta</taxon>
        <taxon>Tracheophyta</taxon>
        <taxon>Spermatophyta</taxon>
        <taxon>Magnoliopsida</taxon>
        <taxon>eudicotyledons</taxon>
        <taxon>Gunneridae</taxon>
        <taxon>Pentapetalae</taxon>
        <taxon>rosids</taxon>
        <taxon>fabids</taxon>
        <taxon>Fabales</taxon>
        <taxon>Fabaceae</taxon>
        <taxon>Papilionoideae</taxon>
        <taxon>50 kb inversion clade</taxon>
        <taxon>NPAAA clade</taxon>
        <taxon>Hologalegina</taxon>
        <taxon>IRL clade</taxon>
        <taxon>Trifolieae</taxon>
        <taxon>Trifolium</taxon>
    </lineage>
</organism>
<keyword evidence="3" id="KW-1185">Reference proteome</keyword>
<feature type="compositionally biased region" description="Basic and acidic residues" evidence="1">
    <location>
        <begin position="1"/>
        <end position="19"/>
    </location>
</feature>
<protein>
    <submittedName>
        <fullName evidence="2">Uncharacterized protein</fullName>
    </submittedName>
</protein>
<feature type="region of interest" description="Disordered" evidence="1">
    <location>
        <begin position="1"/>
        <end position="37"/>
    </location>
</feature>
<sequence length="37" mass="4127">IKEKGSNVDIPDIHKDTHTKSTGAYVDQRSETTQVNL</sequence>
<evidence type="ECO:0000313" key="2">
    <source>
        <dbReference type="EMBL" id="MCI27401.1"/>
    </source>
</evidence>
<dbReference type="AlphaFoldDB" id="A0A392QSN2"/>
<feature type="non-terminal residue" evidence="2">
    <location>
        <position position="1"/>
    </location>
</feature>
<comment type="caution">
    <text evidence="2">The sequence shown here is derived from an EMBL/GenBank/DDBJ whole genome shotgun (WGS) entry which is preliminary data.</text>
</comment>